<name>A0A086ANE1_FLAHY</name>
<evidence type="ECO:0000313" key="2">
    <source>
        <dbReference type="EMBL" id="OXA97048.1"/>
    </source>
</evidence>
<dbReference type="OrthoDB" id="503948at2"/>
<evidence type="ECO:0000313" key="4">
    <source>
        <dbReference type="Proteomes" id="UP000198424"/>
    </source>
</evidence>
<dbReference type="RefSeq" id="WP_035619434.1">
    <property type="nucleotide sequence ID" value="NZ_JBEWQG010000011.1"/>
</dbReference>
<dbReference type="EMBL" id="MUGY01000004">
    <property type="protein sequence ID" value="OXA97048.1"/>
    <property type="molecule type" value="Genomic_DNA"/>
</dbReference>
<reference evidence="2 4" key="2">
    <citation type="submission" date="2016-11" db="EMBL/GenBank/DDBJ databases">
        <title>Whole genomes of Flavobacteriaceae.</title>
        <authorList>
            <person name="Stine C."/>
            <person name="Li C."/>
            <person name="Tadesse D."/>
        </authorList>
    </citation>
    <scope>NUCLEOTIDE SEQUENCE [LARGE SCALE GENOMIC DNA]</scope>
    <source>
        <strain evidence="2 4">ATCC 29551</strain>
    </source>
</reference>
<dbReference type="InterPro" id="IPR029058">
    <property type="entry name" value="AB_hydrolase_fold"/>
</dbReference>
<evidence type="ECO:0008006" key="5">
    <source>
        <dbReference type="Google" id="ProtNLM"/>
    </source>
</evidence>
<dbReference type="STRING" id="991.IW20_04690"/>
<keyword evidence="4" id="KW-1185">Reference proteome</keyword>
<evidence type="ECO:0000313" key="3">
    <source>
        <dbReference type="Proteomes" id="UP000028712"/>
    </source>
</evidence>
<reference evidence="1 3" key="1">
    <citation type="submission" date="2014-07" db="EMBL/GenBank/DDBJ databases">
        <title>Genome of Flavobacterium hydatis DSM 2063.</title>
        <authorList>
            <person name="Pipes S.E."/>
            <person name="Stropko S.J."/>
            <person name="Newman J.D."/>
        </authorList>
    </citation>
    <scope>NUCLEOTIDE SEQUENCE [LARGE SCALE GENOMIC DNA]</scope>
    <source>
        <strain evidence="1 3">DSM 2063</strain>
    </source>
</reference>
<dbReference type="AlphaFoldDB" id="A0A086ANE1"/>
<dbReference type="Proteomes" id="UP000198424">
    <property type="component" value="Unassembled WGS sequence"/>
</dbReference>
<evidence type="ECO:0000313" key="1">
    <source>
        <dbReference type="EMBL" id="KFF18205.1"/>
    </source>
</evidence>
<protein>
    <recommendedName>
        <fullName evidence="5">Lecithin:cholesterol acyltransferase</fullName>
    </recommendedName>
</protein>
<dbReference type="GO" id="GO:0006629">
    <property type="term" value="P:lipid metabolic process"/>
    <property type="evidence" value="ECO:0007669"/>
    <property type="project" value="InterPro"/>
</dbReference>
<dbReference type="Gene3D" id="3.40.50.1820">
    <property type="entry name" value="alpha/beta hydrolase"/>
    <property type="match status" value="1"/>
</dbReference>
<sequence length="401" mass="46019">MKPIIFIPGIQATSLVNSNTFDFNYIWNAYDTLGSSIGSSIFGAYINENLQFNPLYDQGIETIIERNHIAKFPYENSIAKLKNKLNETRAYKNTPVFLFGYDWRMSNMESAKRLKIYIEYLKHKLQDQNIEGFRFITHSMGGLVLNCYLNLLNDDFSGIDKIVMNAPPFLGSPYALVHMVKGDGGLRSILNWVIGRNEDMRKVIRTYPGVYELLPIYKDALTYTDNNESLDLLKKEYWQDNLYRDIEPLFDSRLALLKEFRSPTGLRNLSDLPQALKDRMIIIVGEDDKTFTKVKVLKKGNNNIANLVDLGSLNDGRESGDGTVPFKSSSIYAKDIKTFAVKKENFFDEISNNLDFHGLFLNDSRVQNIIQRYFLTESANPKLSGLKNWWDTPNGSVRKVE</sequence>
<proteinExistence type="predicted"/>
<dbReference type="SUPFAM" id="SSF53474">
    <property type="entry name" value="alpha/beta-Hydrolases"/>
    <property type="match status" value="1"/>
</dbReference>
<dbReference type="eggNOG" id="COG1075">
    <property type="taxonomic scope" value="Bacteria"/>
</dbReference>
<gene>
    <name evidence="2" type="ORF">B0A62_07325</name>
    <name evidence="1" type="ORF">IW20_04690</name>
</gene>
<dbReference type="GO" id="GO:0008374">
    <property type="term" value="F:O-acyltransferase activity"/>
    <property type="evidence" value="ECO:0007669"/>
    <property type="project" value="InterPro"/>
</dbReference>
<dbReference type="EMBL" id="JPRM01000006">
    <property type="protein sequence ID" value="KFF18205.1"/>
    <property type="molecule type" value="Genomic_DNA"/>
</dbReference>
<dbReference type="InterPro" id="IPR003386">
    <property type="entry name" value="LACT/PDAT_acylTrfase"/>
</dbReference>
<dbReference type="Pfam" id="PF02450">
    <property type="entry name" value="LCAT"/>
    <property type="match status" value="1"/>
</dbReference>
<accession>A0A086ANE1</accession>
<dbReference type="PANTHER" id="PTHR11440">
    <property type="entry name" value="LECITHIN-CHOLESTEROL ACYLTRANSFERASE-RELATED"/>
    <property type="match status" value="1"/>
</dbReference>
<organism evidence="1 3">
    <name type="scientific">Flavobacterium hydatis</name>
    <name type="common">Cytophaga aquatilis</name>
    <dbReference type="NCBI Taxonomy" id="991"/>
    <lineage>
        <taxon>Bacteria</taxon>
        <taxon>Pseudomonadati</taxon>
        <taxon>Bacteroidota</taxon>
        <taxon>Flavobacteriia</taxon>
        <taxon>Flavobacteriales</taxon>
        <taxon>Flavobacteriaceae</taxon>
        <taxon>Flavobacterium</taxon>
    </lineage>
</organism>
<dbReference type="Proteomes" id="UP000028712">
    <property type="component" value="Unassembled WGS sequence"/>
</dbReference>
<comment type="caution">
    <text evidence="1">The sequence shown here is derived from an EMBL/GenBank/DDBJ whole genome shotgun (WGS) entry which is preliminary data.</text>
</comment>